<keyword evidence="2" id="KW-1185">Reference proteome</keyword>
<organism evidence="1 2">
    <name type="scientific">Brevundimonas vancanneytii</name>
    <dbReference type="NCBI Taxonomy" id="1325724"/>
    <lineage>
        <taxon>Bacteria</taxon>
        <taxon>Pseudomonadati</taxon>
        <taxon>Pseudomonadota</taxon>
        <taxon>Alphaproteobacteria</taxon>
        <taxon>Caulobacterales</taxon>
        <taxon>Caulobacteraceae</taxon>
        <taxon>Brevundimonas</taxon>
    </lineage>
</organism>
<name>A0A4P1KEK3_9CAUL</name>
<dbReference type="Proteomes" id="UP000309952">
    <property type="component" value="Chromosome"/>
</dbReference>
<dbReference type="AlphaFoldDB" id="A0A4P1KEK3"/>
<dbReference type="EMBL" id="LR588407">
    <property type="protein sequence ID" value="VTO17826.1"/>
    <property type="molecule type" value="Genomic_DNA"/>
</dbReference>
<proteinExistence type="predicted"/>
<evidence type="ECO:0000313" key="2">
    <source>
        <dbReference type="Proteomes" id="UP000309952"/>
    </source>
</evidence>
<reference evidence="1 2" key="1">
    <citation type="submission" date="2019-04" db="EMBL/GenBank/DDBJ databases">
        <authorList>
            <consortium name="Pathogen Informatics"/>
        </authorList>
    </citation>
    <scope>NUCLEOTIDE SEQUENCE [LARGE SCALE GENOMIC DNA]</scope>
    <source>
        <strain evidence="1 2">NCTC9239</strain>
    </source>
</reference>
<accession>A0A4P1KEK3</accession>
<gene>
    <name evidence="1" type="ORF">NCTC9239_02561</name>
</gene>
<evidence type="ECO:0000313" key="1">
    <source>
        <dbReference type="EMBL" id="VTO17826.1"/>
    </source>
</evidence>
<protein>
    <submittedName>
        <fullName evidence="1">Uncharacterized protein</fullName>
    </submittedName>
</protein>
<sequence length="99" mass="10193">MAYADQGDDVLHAEREGLGRAALSVAEIAGAANMEAVGEVSRGISAMLSDLASGGWRSDALLVHIRSLGLVSQLGPPTAPDLLVLDRLAAMRKAIGVVE</sequence>
<dbReference type="KEGG" id="bvy:NCTC9239_02561"/>